<evidence type="ECO:0008006" key="2">
    <source>
        <dbReference type="Google" id="ProtNLM"/>
    </source>
</evidence>
<dbReference type="SUPFAM" id="SSF53335">
    <property type="entry name" value="S-adenosyl-L-methionine-dependent methyltransferases"/>
    <property type="match status" value="1"/>
</dbReference>
<dbReference type="EMBL" id="LAZR01013733">
    <property type="protein sequence ID" value="KKM20596.1"/>
    <property type="molecule type" value="Genomic_DNA"/>
</dbReference>
<organism evidence="1">
    <name type="scientific">marine sediment metagenome</name>
    <dbReference type="NCBI Taxonomy" id="412755"/>
    <lineage>
        <taxon>unclassified sequences</taxon>
        <taxon>metagenomes</taxon>
        <taxon>ecological metagenomes</taxon>
    </lineage>
</organism>
<sequence length="267" mass="30717">MNTIELKQRFAALPPDTPNVPLRHTWERHRWEIRRHVARTNDASSFLKWATIHATMFVGDVYYVHSELDIILTWDHRDLWKEVIAETVFGAAPRLDYHSSTSGNMVHQAYHIGVWELTTGLRVRNLSNIVEFGGGYGAMAEIASRLGAKGKYTLIDFPEFSLLQKYYLSNVMLDDDLKVEYADLDNNGSDGSLLIACYSLGEVPIHVREKVLSANYNSYLIAYPDGYNSVDNNKYFRNFAEKNDHIEWTFIDKPFMPGHHYLIGKPK</sequence>
<accession>A0A0F9HYS4</accession>
<dbReference type="AlphaFoldDB" id="A0A0F9HYS4"/>
<proteinExistence type="predicted"/>
<gene>
    <name evidence="1" type="ORF">LCGC14_1643850</name>
</gene>
<reference evidence="1" key="1">
    <citation type="journal article" date="2015" name="Nature">
        <title>Complex archaea that bridge the gap between prokaryotes and eukaryotes.</title>
        <authorList>
            <person name="Spang A."/>
            <person name="Saw J.H."/>
            <person name="Jorgensen S.L."/>
            <person name="Zaremba-Niedzwiedzka K."/>
            <person name="Martijn J."/>
            <person name="Lind A.E."/>
            <person name="van Eijk R."/>
            <person name="Schleper C."/>
            <person name="Guy L."/>
            <person name="Ettema T.J."/>
        </authorList>
    </citation>
    <scope>NUCLEOTIDE SEQUENCE</scope>
</reference>
<dbReference type="InterPro" id="IPR029063">
    <property type="entry name" value="SAM-dependent_MTases_sf"/>
</dbReference>
<comment type="caution">
    <text evidence="1">The sequence shown here is derived from an EMBL/GenBank/DDBJ whole genome shotgun (WGS) entry which is preliminary data.</text>
</comment>
<evidence type="ECO:0000313" key="1">
    <source>
        <dbReference type="EMBL" id="KKM20596.1"/>
    </source>
</evidence>
<name>A0A0F9HYS4_9ZZZZ</name>
<protein>
    <recommendedName>
        <fullName evidence="2">O-methyltransferase domain-containing protein</fullName>
    </recommendedName>
</protein>